<dbReference type="EMBL" id="JBGBDC010000003">
    <property type="protein sequence ID" value="MEY2251359.1"/>
    <property type="molecule type" value="Genomic_DNA"/>
</dbReference>
<protein>
    <submittedName>
        <fullName evidence="7">Class III extradiol ring-cleavage dioxygenase</fullName>
        <ecNumber evidence="7">1.13.-.-</ecNumber>
    </submittedName>
</protein>
<comment type="cofactor">
    <cofactor evidence="1">
        <name>Zn(2+)</name>
        <dbReference type="ChEBI" id="CHEBI:29105"/>
    </cofactor>
</comment>
<comment type="similarity">
    <text evidence="2">Belongs to the DODA-type extradiol aromatic ring-opening dioxygenase family.</text>
</comment>
<name>A0ABV4B1R2_9BURK</name>
<evidence type="ECO:0000256" key="1">
    <source>
        <dbReference type="ARBA" id="ARBA00001947"/>
    </source>
</evidence>
<comment type="caution">
    <text evidence="7">The sequence shown here is derived from an EMBL/GenBank/DDBJ whole genome shotgun (WGS) entry which is preliminary data.</text>
</comment>
<dbReference type="InterPro" id="IPR004183">
    <property type="entry name" value="Xdiol_dOase_suB"/>
</dbReference>
<dbReference type="PANTHER" id="PTHR30096">
    <property type="entry name" value="4,5-DOPA DIOXYGENASE EXTRADIOL-LIKE PROTEIN"/>
    <property type="match status" value="1"/>
</dbReference>
<evidence type="ECO:0000259" key="6">
    <source>
        <dbReference type="Pfam" id="PF02900"/>
    </source>
</evidence>
<reference evidence="7 8" key="1">
    <citation type="journal article" date="2016" name="Int. J. Syst. Evol. Microbiol.">
        <title>Description of Comamonas sediminis sp. nov., isolated from lagoon sediments.</title>
        <authorList>
            <person name="Subhash Y."/>
            <person name="Bang J.J."/>
            <person name="You T.H."/>
            <person name="Lee S.S."/>
        </authorList>
    </citation>
    <scope>NUCLEOTIDE SEQUENCE [LARGE SCALE GENOMIC DNA]</scope>
    <source>
        <strain evidence="7 8">JCM 31169</strain>
    </source>
</reference>
<organism evidence="7 8">
    <name type="scientific">Comamonas sediminis</name>
    <dbReference type="NCBI Taxonomy" id="1783360"/>
    <lineage>
        <taxon>Bacteria</taxon>
        <taxon>Pseudomonadati</taxon>
        <taxon>Pseudomonadota</taxon>
        <taxon>Betaproteobacteria</taxon>
        <taxon>Burkholderiales</taxon>
        <taxon>Comamonadaceae</taxon>
        <taxon>Comamonas</taxon>
    </lineage>
</organism>
<evidence type="ECO:0000256" key="3">
    <source>
        <dbReference type="ARBA" id="ARBA00022723"/>
    </source>
</evidence>
<dbReference type="PIRSF" id="PIRSF006157">
    <property type="entry name" value="Doxgns_DODA"/>
    <property type="match status" value="1"/>
</dbReference>
<keyword evidence="5 7" id="KW-0560">Oxidoreductase</keyword>
<dbReference type="RefSeq" id="WP_369459818.1">
    <property type="nucleotide sequence ID" value="NZ_JBGBDC010000003.1"/>
</dbReference>
<sequence length="284" mass="30901">MTMTTHTAPASTNITTSGSRLPVYFISHGGGPWPWMPQMHDYYAQLAASLADIPRQIGRTPRAILMVSAHWEADSFTVQSTPQPGMIYDYGGFPAHTYQIHYRSPGSPALAERVAGLLAQAGIAVEQDAERGYDHGMFSPMAAIYPEAQVPVVQLSLRRGLDPAEHLALGRALAALRDEEVLIIGSGLSYHNLRAFGPQASVPSKAFDDWLAETMLQVDSASRSQRLLDWEDAPAARIAHPREEHLLPLMVAVGAAEADRAVRIYHEDAFMGGLAVSSYRLDAA</sequence>
<gene>
    <name evidence="7" type="ORF">AB7A72_10100</name>
</gene>
<keyword evidence="8" id="KW-1185">Reference proteome</keyword>
<dbReference type="Proteomes" id="UP001562178">
    <property type="component" value="Unassembled WGS sequence"/>
</dbReference>
<keyword evidence="7" id="KW-0223">Dioxygenase</keyword>
<accession>A0ABV4B1R2</accession>
<dbReference type="PANTHER" id="PTHR30096:SF0">
    <property type="entry name" value="4,5-DOPA DIOXYGENASE EXTRADIOL-LIKE PROTEIN"/>
    <property type="match status" value="1"/>
</dbReference>
<evidence type="ECO:0000256" key="2">
    <source>
        <dbReference type="ARBA" id="ARBA00007581"/>
    </source>
</evidence>
<dbReference type="GO" id="GO:0051213">
    <property type="term" value="F:dioxygenase activity"/>
    <property type="evidence" value="ECO:0007669"/>
    <property type="project" value="UniProtKB-KW"/>
</dbReference>
<dbReference type="Gene3D" id="3.40.830.10">
    <property type="entry name" value="LigB-like"/>
    <property type="match status" value="1"/>
</dbReference>
<evidence type="ECO:0000313" key="8">
    <source>
        <dbReference type="Proteomes" id="UP001562178"/>
    </source>
</evidence>
<dbReference type="EC" id="1.13.-.-" evidence="7"/>
<dbReference type="Pfam" id="PF02900">
    <property type="entry name" value="LigB"/>
    <property type="match status" value="1"/>
</dbReference>
<evidence type="ECO:0000256" key="4">
    <source>
        <dbReference type="ARBA" id="ARBA00022833"/>
    </source>
</evidence>
<keyword evidence="3" id="KW-0479">Metal-binding</keyword>
<evidence type="ECO:0000313" key="7">
    <source>
        <dbReference type="EMBL" id="MEY2251359.1"/>
    </source>
</evidence>
<dbReference type="CDD" id="cd07363">
    <property type="entry name" value="45_DOPA_Dioxygenase"/>
    <property type="match status" value="1"/>
</dbReference>
<proteinExistence type="inferred from homology"/>
<keyword evidence="4" id="KW-0862">Zinc</keyword>
<dbReference type="SUPFAM" id="SSF53213">
    <property type="entry name" value="LigB-like"/>
    <property type="match status" value="1"/>
</dbReference>
<feature type="domain" description="Extradiol ring-cleavage dioxygenase class III enzyme subunit B" evidence="6">
    <location>
        <begin position="38"/>
        <end position="267"/>
    </location>
</feature>
<dbReference type="InterPro" id="IPR014436">
    <property type="entry name" value="Extradiol_dOase_DODA"/>
</dbReference>
<evidence type="ECO:0000256" key="5">
    <source>
        <dbReference type="ARBA" id="ARBA00023002"/>
    </source>
</evidence>